<evidence type="ECO:0000313" key="3">
    <source>
        <dbReference type="Proteomes" id="UP000836841"/>
    </source>
</evidence>
<dbReference type="AlphaFoldDB" id="A0AAU9SZ80"/>
<evidence type="ECO:0000313" key="2">
    <source>
        <dbReference type="EMBL" id="CAH2077246.1"/>
    </source>
</evidence>
<reference evidence="2 3" key="1">
    <citation type="submission" date="2022-03" db="EMBL/GenBank/DDBJ databases">
        <authorList>
            <person name="Nunn A."/>
            <person name="Chopra R."/>
            <person name="Nunn A."/>
            <person name="Contreras Garrido A."/>
        </authorList>
    </citation>
    <scope>NUCLEOTIDE SEQUENCE [LARGE SCALE GENOMIC DNA]</scope>
</reference>
<feature type="region of interest" description="Disordered" evidence="1">
    <location>
        <begin position="1"/>
        <end position="196"/>
    </location>
</feature>
<protein>
    <submittedName>
        <fullName evidence="2">Uncharacterized protein</fullName>
    </submittedName>
</protein>
<dbReference type="Proteomes" id="UP000836841">
    <property type="component" value="Chromosome 7"/>
</dbReference>
<evidence type="ECO:0000256" key="1">
    <source>
        <dbReference type="SAM" id="MobiDB-lite"/>
    </source>
</evidence>
<proteinExistence type="predicted"/>
<dbReference type="PANTHER" id="PTHR31358">
    <property type="entry name" value="PROTEIN WVD2-LIKE 4"/>
    <property type="match status" value="1"/>
</dbReference>
<gene>
    <name evidence="2" type="ORF">TAV2_LOCUS24738</name>
</gene>
<organism evidence="2 3">
    <name type="scientific">Thlaspi arvense</name>
    <name type="common">Field penny-cress</name>
    <dbReference type="NCBI Taxonomy" id="13288"/>
    <lineage>
        <taxon>Eukaryota</taxon>
        <taxon>Viridiplantae</taxon>
        <taxon>Streptophyta</taxon>
        <taxon>Embryophyta</taxon>
        <taxon>Tracheophyta</taxon>
        <taxon>Spermatophyta</taxon>
        <taxon>Magnoliopsida</taxon>
        <taxon>eudicotyledons</taxon>
        <taxon>Gunneridae</taxon>
        <taxon>Pentapetalae</taxon>
        <taxon>rosids</taxon>
        <taxon>malvids</taxon>
        <taxon>Brassicales</taxon>
        <taxon>Brassicaceae</taxon>
        <taxon>Thlaspideae</taxon>
        <taxon>Thlaspi</taxon>
    </lineage>
</organism>
<feature type="non-terminal residue" evidence="2">
    <location>
        <position position="1"/>
    </location>
</feature>
<sequence>MAEFTMDPESIMVGVGDGTDSAVANGGLTMENVAVKGNGHEKQDSAPSETAAGDKVKPKPQKKQVHETSEDDTQSSNSPKADDGKPRKVGALPNYGFSFKCDQRAEKRREIPPTRPKSPKLGRKKTDPEETPTPRIARLSLDERASKDNPAAKGIVPTVELKKQPVRKSLPRLPSQKTVLPDGKLAPAKAATTSAK</sequence>
<keyword evidence="3" id="KW-1185">Reference proteome</keyword>
<dbReference type="PANTHER" id="PTHR31358:SF29">
    <property type="entry name" value="PROTEIN WVD2-LIKE 5-RELATED"/>
    <property type="match status" value="1"/>
</dbReference>
<feature type="compositionally biased region" description="Basic and acidic residues" evidence="1">
    <location>
        <begin position="101"/>
        <end position="112"/>
    </location>
</feature>
<dbReference type="GO" id="GO:0008017">
    <property type="term" value="F:microtubule binding"/>
    <property type="evidence" value="ECO:0007669"/>
    <property type="project" value="InterPro"/>
</dbReference>
<accession>A0AAU9SZ80</accession>
<name>A0AAU9SZ80_THLAR</name>
<dbReference type="InterPro" id="IPR044833">
    <property type="entry name" value="WDL5/6"/>
</dbReference>
<dbReference type="EMBL" id="OU466863">
    <property type="protein sequence ID" value="CAH2077246.1"/>
    <property type="molecule type" value="Genomic_DNA"/>
</dbReference>